<dbReference type="EMBL" id="LUCH01005617">
    <property type="protein sequence ID" value="KAF5397914.1"/>
    <property type="molecule type" value="Genomic_DNA"/>
</dbReference>
<reference evidence="1" key="1">
    <citation type="submission" date="2019-05" db="EMBL/GenBank/DDBJ databases">
        <title>Annotation for the trematode Paragonimus heterotremus.</title>
        <authorList>
            <person name="Choi Y.-J."/>
        </authorList>
    </citation>
    <scope>NUCLEOTIDE SEQUENCE</scope>
    <source>
        <strain evidence="1">LC</strain>
    </source>
</reference>
<proteinExistence type="predicted"/>
<dbReference type="AlphaFoldDB" id="A0A8J4WF81"/>
<evidence type="ECO:0000313" key="1">
    <source>
        <dbReference type="EMBL" id="KAF5397914.1"/>
    </source>
</evidence>
<sequence>MSRPLCSLTESASLDWAIWVPTASGSRLVNSHSIPLWQVCTRDTACPSCWTSAQTTSNC</sequence>
<dbReference type="Proteomes" id="UP000748531">
    <property type="component" value="Unassembled WGS sequence"/>
</dbReference>
<protein>
    <submittedName>
        <fullName evidence="1">Uncharacterized protein</fullName>
    </submittedName>
</protein>
<gene>
    <name evidence="1" type="ORF">PHET_08826</name>
</gene>
<evidence type="ECO:0000313" key="2">
    <source>
        <dbReference type="Proteomes" id="UP000748531"/>
    </source>
</evidence>
<organism evidence="1 2">
    <name type="scientific">Paragonimus heterotremus</name>
    <dbReference type="NCBI Taxonomy" id="100268"/>
    <lineage>
        <taxon>Eukaryota</taxon>
        <taxon>Metazoa</taxon>
        <taxon>Spiralia</taxon>
        <taxon>Lophotrochozoa</taxon>
        <taxon>Platyhelminthes</taxon>
        <taxon>Trematoda</taxon>
        <taxon>Digenea</taxon>
        <taxon>Plagiorchiida</taxon>
        <taxon>Troglotremata</taxon>
        <taxon>Troglotrematidae</taxon>
        <taxon>Paragonimus</taxon>
    </lineage>
</organism>
<comment type="caution">
    <text evidence="1">The sequence shown here is derived from an EMBL/GenBank/DDBJ whole genome shotgun (WGS) entry which is preliminary data.</text>
</comment>
<name>A0A8J4WF81_9TREM</name>
<keyword evidence="2" id="KW-1185">Reference proteome</keyword>
<accession>A0A8J4WF81</accession>